<dbReference type="RefSeq" id="WP_131990551.1">
    <property type="nucleotide sequence ID" value="NZ_SMGK01000001.1"/>
</dbReference>
<dbReference type="InterPro" id="IPR017927">
    <property type="entry name" value="FAD-bd_FR_type"/>
</dbReference>
<accession>A0A4R1L9Q4</accession>
<gene>
    <name evidence="2" type="ORF">C7378_0044</name>
</gene>
<dbReference type="OrthoDB" id="9796486at2"/>
<sequence>MARQLLTARLERKLLLSEPAQCFHLEFSVVDAERFDFAPGQFVSMVADDALSGKQQTRAYSIASAPEENTFDLCVNRVEGGFFSNLLCDLEPGSTVQFHGPHGLFLLKKPMTDGIFIATGTGIAPMRGFAEWLFPESGEDRSEGRHFWLVYGTRHETEIYYQKYFEKLAAEHHNFHYLASLSRPHEGWEGLRGYVQEHVAQVVTTRAQHPHSGAVASASEEGGFDIHAYICGLNEMVSANRDKLMSLGWQRKQIVFERYD</sequence>
<organism evidence="2 3">
    <name type="scientific">Acidipila rosea</name>
    <dbReference type="NCBI Taxonomy" id="768535"/>
    <lineage>
        <taxon>Bacteria</taxon>
        <taxon>Pseudomonadati</taxon>
        <taxon>Acidobacteriota</taxon>
        <taxon>Terriglobia</taxon>
        <taxon>Terriglobales</taxon>
        <taxon>Acidobacteriaceae</taxon>
        <taxon>Acidipila</taxon>
    </lineage>
</organism>
<dbReference type="Pfam" id="PF00175">
    <property type="entry name" value="NAD_binding_1"/>
    <property type="match status" value="1"/>
</dbReference>
<dbReference type="GO" id="GO:0016491">
    <property type="term" value="F:oxidoreductase activity"/>
    <property type="evidence" value="ECO:0007669"/>
    <property type="project" value="InterPro"/>
</dbReference>
<dbReference type="InterPro" id="IPR001709">
    <property type="entry name" value="Flavoprot_Pyr_Nucl_cyt_Rdtase"/>
</dbReference>
<dbReference type="CDD" id="cd00322">
    <property type="entry name" value="FNR_like"/>
    <property type="match status" value="1"/>
</dbReference>
<name>A0A4R1L9Q4_9BACT</name>
<dbReference type="InterPro" id="IPR017938">
    <property type="entry name" value="Riboflavin_synthase-like_b-brl"/>
</dbReference>
<evidence type="ECO:0000313" key="3">
    <source>
        <dbReference type="Proteomes" id="UP000295210"/>
    </source>
</evidence>
<feature type="domain" description="FAD-binding FR-type" evidence="1">
    <location>
        <begin position="3"/>
        <end position="108"/>
    </location>
</feature>
<dbReference type="Pfam" id="PF00970">
    <property type="entry name" value="FAD_binding_6"/>
    <property type="match status" value="1"/>
</dbReference>
<dbReference type="InterPro" id="IPR008333">
    <property type="entry name" value="Cbr1-like_FAD-bd_dom"/>
</dbReference>
<dbReference type="EMBL" id="SMGK01000001">
    <property type="protein sequence ID" value="TCK75065.1"/>
    <property type="molecule type" value="Genomic_DNA"/>
</dbReference>
<dbReference type="Proteomes" id="UP000295210">
    <property type="component" value="Unassembled WGS sequence"/>
</dbReference>
<dbReference type="SUPFAM" id="SSF52343">
    <property type="entry name" value="Ferredoxin reductase-like, C-terminal NADP-linked domain"/>
    <property type="match status" value="1"/>
</dbReference>
<evidence type="ECO:0000313" key="2">
    <source>
        <dbReference type="EMBL" id="TCK75065.1"/>
    </source>
</evidence>
<comment type="caution">
    <text evidence="2">The sequence shown here is derived from an EMBL/GenBank/DDBJ whole genome shotgun (WGS) entry which is preliminary data.</text>
</comment>
<dbReference type="PRINTS" id="PR00371">
    <property type="entry name" value="FPNCR"/>
</dbReference>
<dbReference type="PROSITE" id="PS51384">
    <property type="entry name" value="FAD_FR"/>
    <property type="match status" value="1"/>
</dbReference>
<reference evidence="2 3" key="1">
    <citation type="submission" date="2019-03" db="EMBL/GenBank/DDBJ databases">
        <title>Genomic Encyclopedia of Type Strains, Phase IV (KMG-IV): sequencing the most valuable type-strain genomes for metagenomic binning, comparative biology and taxonomic classification.</title>
        <authorList>
            <person name="Goeker M."/>
        </authorList>
    </citation>
    <scope>NUCLEOTIDE SEQUENCE [LARGE SCALE GENOMIC DNA]</scope>
    <source>
        <strain evidence="2 3">DSM 103428</strain>
    </source>
</reference>
<dbReference type="InterPro" id="IPR050415">
    <property type="entry name" value="MRET"/>
</dbReference>
<dbReference type="InterPro" id="IPR039261">
    <property type="entry name" value="FNR_nucleotide-bd"/>
</dbReference>
<dbReference type="InterPro" id="IPR001433">
    <property type="entry name" value="OxRdtase_FAD/NAD-bd"/>
</dbReference>
<proteinExistence type="predicted"/>
<dbReference type="PRINTS" id="PR00410">
    <property type="entry name" value="PHEHYDRXLASE"/>
</dbReference>
<dbReference type="Gene3D" id="2.40.30.10">
    <property type="entry name" value="Translation factors"/>
    <property type="match status" value="1"/>
</dbReference>
<evidence type="ECO:0000259" key="1">
    <source>
        <dbReference type="PROSITE" id="PS51384"/>
    </source>
</evidence>
<keyword evidence="3" id="KW-1185">Reference proteome</keyword>
<dbReference type="AlphaFoldDB" id="A0A4R1L9Q4"/>
<dbReference type="PANTHER" id="PTHR47354:SF5">
    <property type="entry name" value="PROTEIN RFBI"/>
    <property type="match status" value="1"/>
</dbReference>
<dbReference type="PANTHER" id="PTHR47354">
    <property type="entry name" value="NADH OXIDOREDUCTASE HCR"/>
    <property type="match status" value="1"/>
</dbReference>
<dbReference type="Gene3D" id="3.40.50.80">
    <property type="entry name" value="Nucleotide-binding domain of ferredoxin-NADP reductase (FNR) module"/>
    <property type="match status" value="1"/>
</dbReference>
<protein>
    <submittedName>
        <fullName evidence="2">Ferredoxin-NADP reductase</fullName>
    </submittedName>
</protein>
<dbReference type="SUPFAM" id="SSF63380">
    <property type="entry name" value="Riboflavin synthase domain-like"/>
    <property type="match status" value="1"/>
</dbReference>